<dbReference type="PANTHER" id="PTHR20905:SF1">
    <property type="entry name" value="AT07410P-RELATED"/>
    <property type="match status" value="1"/>
</dbReference>
<evidence type="ECO:0000313" key="1">
    <source>
        <dbReference type="Proteomes" id="UP000079169"/>
    </source>
</evidence>
<name>A0A1S3D4T3_DIACI</name>
<dbReference type="PaxDb" id="121845-A0A1S3D4T3"/>
<dbReference type="OrthoDB" id="41532at2759"/>
<keyword evidence="1" id="KW-1185">Reference proteome</keyword>
<dbReference type="Proteomes" id="UP000079169">
    <property type="component" value="Unplaced"/>
</dbReference>
<organism evidence="1 2">
    <name type="scientific">Diaphorina citri</name>
    <name type="common">Asian citrus psyllid</name>
    <dbReference type="NCBI Taxonomy" id="121845"/>
    <lineage>
        <taxon>Eukaryota</taxon>
        <taxon>Metazoa</taxon>
        <taxon>Ecdysozoa</taxon>
        <taxon>Arthropoda</taxon>
        <taxon>Hexapoda</taxon>
        <taxon>Insecta</taxon>
        <taxon>Pterygota</taxon>
        <taxon>Neoptera</taxon>
        <taxon>Paraneoptera</taxon>
        <taxon>Hemiptera</taxon>
        <taxon>Sternorrhyncha</taxon>
        <taxon>Psylloidea</taxon>
        <taxon>Psyllidae</taxon>
        <taxon>Diaphorininae</taxon>
        <taxon>Diaphorina</taxon>
    </lineage>
</organism>
<gene>
    <name evidence="2" type="primary">LOC103511501</name>
</gene>
<dbReference type="SUPFAM" id="SSF55729">
    <property type="entry name" value="Acyl-CoA N-acyltransferases (Nat)"/>
    <property type="match status" value="1"/>
</dbReference>
<proteinExistence type="predicted"/>
<dbReference type="GO" id="GO:0008080">
    <property type="term" value="F:N-acetyltransferase activity"/>
    <property type="evidence" value="ECO:0007669"/>
    <property type="project" value="TreeGrafter"/>
</dbReference>
<dbReference type="AlphaFoldDB" id="A0A1S3D4T3"/>
<dbReference type="Gene3D" id="3.40.630.30">
    <property type="match status" value="1"/>
</dbReference>
<sequence length="297" mass="33308">MSLFVKNVFYPKFLSTRPLSATKDNFKNFFISVHHNLTSHWDCSKKILFNSPSKEFCSKNCSSEEHPPKPSGIPGIIFQRASPKDLTIVQGLLRYSFFKDEPILKALGWTDKIDPDFIAHQGKLLLEGLTILAIDATKNQIIAAAINRTAVSGEHIAKEQEIDQIQCPLTQRLARFWNEMSCKPDIFAMFDVPEYMEITYLVTTPAARGKRLAEKLSRESLLLAKETGAPLAVMYCTNIASARIAQKLSMKLIGSECICNYFSGPDLLGLINLPYPNDRVYVFAITVNMDSKDGECS</sequence>
<dbReference type="PANTHER" id="PTHR20905">
    <property type="entry name" value="N-ACETYLTRANSFERASE-RELATED"/>
    <property type="match status" value="1"/>
</dbReference>
<protein>
    <submittedName>
        <fullName evidence="2">Uncharacterized protein LOC103511501</fullName>
    </submittedName>
</protein>
<dbReference type="InterPro" id="IPR016181">
    <property type="entry name" value="Acyl_CoA_acyltransferase"/>
</dbReference>
<dbReference type="KEGG" id="dci:103511501"/>
<accession>A0A1S3D4T3</accession>
<evidence type="ECO:0000313" key="2">
    <source>
        <dbReference type="RefSeq" id="XP_008474445.1"/>
    </source>
</evidence>
<dbReference type="GeneID" id="103511501"/>
<dbReference type="RefSeq" id="XP_008474445.1">
    <property type="nucleotide sequence ID" value="XM_008476223.2"/>
</dbReference>
<reference evidence="2" key="1">
    <citation type="submission" date="2025-08" db="UniProtKB">
        <authorList>
            <consortium name="RefSeq"/>
        </authorList>
    </citation>
    <scope>IDENTIFICATION</scope>
</reference>